<proteinExistence type="predicted"/>
<comment type="caution">
    <text evidence="2">The sequence shown here is derived from an EMBL/GenBank/DDBJ whole genome shotgun (WGS) entry which is preliminary data.</text>
</comment>
<evidence type="ECO:0000313" key="2">
    <source>
        <dbReference type="EMBL" id="KAG2451590.1"/>
    </source>
</evidence>
<dbReference type="OrthoDB" id="546213at2759"/>
<protein>
    <submittedName>
        <fullName evidence="2">Uncharacterized protein</fullName>
    </submittedName>
</protein>
<keyword evidence="3" id="KW-1185">Reference proteome</keyword>
<evidence type="ECO:0000313" key="3">
    <source>
        <dbReference type="Proteomes" id="UP000613740"/>
    </source>
</evidence>
<sequence length="197" mass="21858">MVLAAVLAARQGVRSGGAAPSSRPAVLVPQLDRRQLMQQLGWEADNPRLLKRLQRKIGEMRAELDKGEEVPVTKKGRKPRDTRLRWVAWCRAAFLAMPGHTGTAEDVCTVLQADPHIAPLLDQSLQPGCRHTPVWKNCLPRAITLVPGMIRTGEKRGNRVVYRYDPQAGELLAAAAKRRKRARGKSEASMPHLGKEQ</sequence>
<reference evidence="2" key="1">
    <citation type="journal article" date="2020" name="bioRxiv">
        <title>Comparative genomics of Chlamydomonas.</title>
        <authorList>
            <person name="Craig R.J."/>
            <person name="Hasan A.R."/>
            <person name="Ness R.W."/>
            <person name="Keightley P.D."/>
        </authorList>
    </citation>
    <scope>NUCLEOTIDE SEQUENCE</scope>
    <source>
        <strain evidence="2">CCAP 11/173</strain>
    </source>
</reference>
<dbReference type="Proteomes" id="UP000613740">
    <property type="component" value="Unassembled WGS sequence"/>
</dbReference>
<name>A0A835WS35_9CHLO</name>
<dbReference type="AlphaFoldDB" id="A0A835WS35"/>
<organism evidence="2 3">
    <name type="scientific">Chlamydomonas schloesseri</name>
    <dbReference type="NCBI Taxonomy" id="2026947"/>
    <lineage>
        <taxon>Eukaryota</taxon>
        <taxon>Viridiplantae</taxon>
        <taxon>Chlorophyta</taxon>
        <taxon>core chlorophytes</taxon>
        <taxon>Chlorophyceae</taxon>
        <taxon>CS clade</taxon>
        <taxon>Chlamydomonadales</taxon>
        <taxon>Chlamydomonadaceae</taxon>
        <taxon>Chlamydomonas</taxon>
    </lineage>
</organism>
<evidence type="ECO:0000256" key="1">
    <source>
        <dbReference type="SAM" id="MobiDB-lite"/>
    </source>
</evidence>
<dbReference type="EMBL" id="JAEHOD010000008">
    <property type="protein sequence ID" value="KAG2451590.1"/>
    <property type="molecule type" value="Genomic_DNA"/>
</dbReference>
<gene>
    <name evidence="2" type="ORF">HYH02_004185</name>
</gene>
<accession>A0A835WS35</accession>
<feature type="region of interest" description="Disordered" evidence="1">
    <location>
        <begin position="176"/>
        <end position="197"/>
    </location>
</feature>